<protein>
    <submittedName>
        <fullName evidence="1">Uncharacterized protein</fullName>
    </submittedName>
</protein>
<accession>A0AAV0GDG7</accession>
<dbReference type="AlphaFoldDB" id="A0AAV0GDG7"/>
<sequence>MAVQRTEGRGDAKVRWHASGGVTRMGQAYTGAVRVGHHIFGEAHKGVGRSPKLLAVGQHVASWMGGSFGSGAESSTFGLEIVGQI</sequence>
<dbReference type="Proteomes" id="UP001152523">
    <property type="component" value="Unassembled WGS sequence"/>
</dbReference>
<proteinExistence type="predicted"/>
<dbReference type="EMBL" id="CAMAPF010001090">
    <property type="protein sequence ID" value="CAH9145982.1"/>
    <property type="molecule type" value="Genomic_DNA"/>
</dbReference>
<keyword evidence="2" id="KW-1185">Reference proteome</keyword>
<evidence type="ECO:0000313" key="1">
    <source>
        <dbReference type="EMBL" id="CAH9145982.1"/>
    </source>
</evidence>
<reference evidence="1" key="1">
    <citation type="submission" date="2022-07" db="EMBL/GenBank/DDBJ databases">
        <authorList>
            <person name="Macas J."/>
            <person name="Novak P."/>
            <person name="Neumann P."/>
        </authorList>
    </citation>
    <scope>NUCLEOTIDE SEQUENCE</scope>
</reference>
<evidence type="ECO:0000313" key="2">
    <source>
        <dbReference type="Proteomes" id="UP001152523"/>
    </source>
</evidence>
<gene>
    <name evidence="1" type="ORF">CEPIT_LOCUS42638</name>
</gene>
<organism evidence="1 2">
    <name type="scientific">Cuscuta epithymum</name>
    <dbReference type="NCBI Taxonomy" id="186058"/>
    <lineage>
        <taxon>Eukaryota</taxon>
        <taxon>Viridiplantae</taxon>
        <taxon>Streptophyta</taxon>
        <taxon>Embryophyta</taxon>
        <taxon>Tracheophyta</taxon>
        <taxon>Spermatophyta</taxon>
        <taxon>Magnoliopsida</taxon>
        <taxon>eudicotyledons</taxon>
        <taxon>Gunneridae</taxon>
        <taxon>Pentapetalae</taxon>
        <taxon>asterids</taxon>
        <taxon>lamiids</taxon>
        <taxon>Solanales</taxon>
        <taxon>Convolvulaceae</taxon>
        <taxon>Cuscuteae</taxon>
        <taxon>Cuscuta</taxon>
        <taxon>Cuscuta subgen. Cuscuta</taxon>
    </lineage>
</organism>
<name>A0AAV0GDG7_9ASTE</name>
<comment type="caution">
    <text evidence="1">The sequence shown here is derived from an EMBL/GenBank/DDBJ whole genome shotgun (WGS) entry which is preliminary data.</text>
</comment>